<evidence type="ECO:0000256" key="2">
    <source>
        <dbReference type="ARBA" id="ARBA00022692"/>
    </source>
</evidence>
<dbReference type="Proteomes" id="UP000025227">
    <property type="component" value="Unplaced"/>
</dbReference>
<evidence type="ECO:0000256" key="4">
    <source>
        <dbReference type="ARBA" id="ARBA00023136"/>
    </source>
</evidence>
<feature type="transmembrane region" description="Helical" evidence="5">
    <location>
        <begin position="146"/>
        <end position="166"/>
    </location>
</feature>
<dbReference type="InterPro" id="IPR006214">
    <property type="entry name" value="Bax_inhibitor_1-related"/>
</dbReference>
<keyword evidence="4 5" id="KW-0472">Membrane</keyword>
<keyword evidence="2 5" id="KW-0812">Transmembrane</keyword>
<organism evidence="7 8">
    <name type="scientific">Haemonchus contortus</name>
    <name type="common">Barber pole worm</name>
    <dbReference type="NCBI Taxonomy" id="6289"/>
    <lineage>
        <taxon>Eukaryota</taxon>
        <taxon>Metazoa</taxon>
        <taxon>Ecdysozoa</taxon>
        <taxon>Nematoda</taxon>
        <taxon>Chromadorea</taxon>
        <taxon>Rhabditida</taxon>
        <taxon>Rhabditina</taxon>
        <taxon>Rhabditomorpha</taxon>
        <taxon>Strongyloidea</taxon>
        <taxon>Trichostrongylidae</taxon>
        <taxon>Haemonchus</taxon>
    </lineage>
</organism>
<dbReference type="AlphaFoldDB" id="A0A7I4Y195"/>
<feature type="transmembrane region" description="Helical" evidence="5">
    <location>
        <begin position="172"/>
        <end position="190"/>
    </location>
</feature>
<feature type="compositionally biased region" description="Basic and acidic residues" evidence="6">
    <location>
        <begin position="15"/>
        <end position="50"/>
    </location>
</feature>
<dbReference type="Pfam" id="PF01027">
    <property type="entry name" value="Bax1-I"/>
    <property type="match status" value="1"/>
</dbReference>
<keyword evidence="7" id="KW-1185">Reference proteome</keyword>
<dbReference type="OrthoDB" id="7933078at2759"/>
<evidence type="ECO:0000256" key="6">
    <source>
        <dbReference type="SAM" id="MobiDB-lite"/>
    </source>
</evidence>
<comment type="similarity">
    <text evidence="5">Belongs to the BI1 family.</text>
</comment>
<evidence type="ECO:0000313" key="8">
    <source>
        <dbReference type="WBParaSite" id="HCON_00035150-00001"/>
    </source>
</evidence>
<dbReference type="OMA" id="NQWESTS"/>
<dbReference type="GO" id="GO:0005794">
    <property type="term" value="C:Golgi apparatus"/>
    <property type="evidence" value="ECO:0007669"/>
    <property type="project" value="TreeGrafter"/>
</dbReference>
<reference evidence="8" key="1">
    <citation type="submission" date="2020-12" db="UniProtKB">
        <authorList>
            <consortium name="WormBaseParasite"/>
        </authorList>
    </citation>
    <scope>IDENTIFICATION</scope>
    <source>
        <strain evidence="8">MHco3</strain>
    </source>
</reference>
<dbReference type="GO" id="GO:0016020">
    <property type="term" value="C:membrane"/>
    <property type="evidence" value="ECO:0007669"/>
    <property type="project" value="UniProtKB-SubCell"/>
</dbReference>
<protein>
    <submittedName>
        <fullName evidence="8">Protein lifeguard 1</fullName>
    </submittedName>
</protein>
<feature type="transmembrane region" description="Helical" evidence="5">
    <location>
        <begin position="233"/>
        <end position="254"/>
    </location>
</feature>
<evidence type="ECO:0000313" key="7">
    <source>
        <dbReference type="Proteomes" id="UP000025227"/>
    </source>
</evidence>
<comment type="subcellular location">
    <subcellularLocation>
        <location evidence="1">Membrane</location>
        <topology evidence="1">Multi-pass membrane protein</topology>
    </subcellularLocation>
</comment>
<feature type="region of interest" description="Disordered" evidence="6">
    <location>
        <begin position="1"/>
        <end position="50"/>
    </location>
</feature>
<dbReference type="PANTHER" id="PTHR23291">
    <property type="entry name" value="BAX INHIBITOR-RELATED"/>
    <property type="match status" value="1"/>
</dbReference>
<evidence type="ECO:0000256" key="5">
    <source>
        <dbReference type="RuleBase" id="RU004379"/>
    </source>
</evidence>
<dbReference type="WBParaSite" id="HCON_00035150-00001">
    <property type="protein sequence ID" value="HCON_00035150-00001"/>
    <property type="gene ID" value="HCON_00035150"/>
</dbReference>
<accession>A0A7I4Y195</accession>
<dbReference type="PANTHER" id="PTHR23291:SF127">
    <property type="entry name" value="PROTEIN LIFEGUARD 1-LIKE"/>
    <property type="match status" value="1"/>
</dbReference>
<name>A0A7I4Y195_HAECO</name>
<feature type="transmembrane region" description="Helical" evidence="5">
    <location>
        <begin position="83"/>
        <end position="102"/>
    </location>
</feature>
<feature type="transmembrane region" description="Helical" evidence="5">
    <location>
        <begin position="202"/>
        <end position="227"/>
    </location>
</feature>
<proteinExistence type="inferred from homology"/>
<evidence type="ECO:0000256" key="3">
    <source>
        <dbReference type="ARBA" id="ARBA00022989"/>
    </source>
</evidence>
<feature type="transmembrane region" description="Helical" evidence="5">
    <location>
        <begin position="114"/>
        <end position="134"/>
    </location>
</feature>
<dbReference type="GO" id="GO:2001234">
    <property type="term" value="P:negative regulation of apoptotic signaling pathway"/>
    <property type="evidence" value="ECO:0007669"/>
    <property type="project" value="TreeGrafter"/>
</dbReference>
<evidence type="ECO:0000256" key="1">
    <source>
        <dbReference type="ARBA" id="ARBA00004141"/>
    </source>
</evidence>
<dbReference type="GO" id="GO:0005783">
    <property type="term" value="C:endoplasmic reticulum"/>
    <property type="evidence" value="ECO:0007669"/>
    <property type="project" value="TreeGrafter"/>
</dbReference>
<sequence>MSNEPVAPPYNWSGDDYRGRYSGDDYRGRYSGDDYRGQNSGDDYRRRNSGDRISYDGHDIEGYGKQAIGFDNASIRAGFVRKVFFIVTIMLLVVIIMVTPAVVDTELRMMVIQYRWIALIAAVVYLATFCGLVCCRSLARCFPLNLILLAIFTIASGIILAVICALSSPQSVLLALITATICCGAIILFASQTSCDVTGYFFLIYAGSAAVFTFGAGLAILQLFVYIKLLHVIFSAVVCVTFMVYLALDIQMIIGGRRYEISPEEYIFAALMLFVDIIEIFSTLQELFEAAE</sequence>
<keyword evidence="3 5" id="KW-1133">Transmembrane helix</keyword>